<dbReference type="SUPFAM" id="SSF51161">
    <property type="entry name" value="Trimeric LpxA-like enzymes"/>
    <property type="match status" value="1"/>
</dbReference>
<keyword evidence="3" id="KW-1185">Reference proteome</keyword>
<dbReference type="PROSITE" id="PS00101">
    <property type="entry name" value="HEXAPEP_TRANSFERASES"/>
    <property type="match status" value="2"/>
</dbReference>
<dbReference type="RefSeq" id="WP_048193897.1">
    <property type="nucleotide sequence ID" value="NZ_CAAGSM010000003.1"/>
</dbReference>
<comment type="caution">
    <text evidence="2">The sequence shown here is derived from an EMBL/GenBank/DDBJ whole genome shotgun (WGS) entry which is preliminary data.</text>
</comment>
<dbReference type="AlphaFoldDB" id="A0A099T3G5"/>
<sequence>MHNINLKIHSSARVYGSSTIGDNSVVLENVILGYPEHKILSRIVEENGRIEDSDFQGCEIGSNSFIRPNTTIFSNVRTGSNFKTGHNCMIRENTIIGNNVLIGTNVIIDGNVTIGNNVSIQGNVYIPTDVMIEDNVFIGPCAVLANDKYPIRKEYKPEGPIIRKGASIGANATILPGVEIGEGAFIAGGALVTREVPPWKLAIGCPAKIKELPEELRSLNSI</sequence>
<dbReference type="InterPro" id="IPR001451">
    <property type="entry name" value="Hexapep"/>
</dbReference>
<dbReference type="PANTHER" id="PTHR43300:SF4">
    <property type="entry name" value="ACYL-[ACYL-CARRIER-PROTEIN]--UDP-N-ACETYLGLUCOSAMINE O-ACYLTRANSFERASE"/>
    <property type="match status" value="1"/>
</dbReference>
<evidence type="ECO:0000256" key="1">
    <source>
        <dbReference type="ARBA" id="ARBA00022679"/>
    </source>
</evidence>
<evidence type="ECO:0000313" key="2">
    <source>
        <dbReference type="EMBL" id="KGK98738.1"/>
    </source>
</evidence>
<dbReference type="InterPro" id="IPR018357">
    <property type="entry name" value="Hexapep_transf_CS"/>
</dbReference>
<proteinExistence type="predicted"/>
<name>A0A099T3G5_METMT</name>
<evidence type="ECO:0000313" key="3">
    <source>
        <dbReference type="Proteomes" id="UP000029859"/>
    </source>
</evidence>
<organism evidence="2 3">
    <name type="scientific">Methanococcoides methylutens</name>
    <dbReference type="NCBI Taxonomy" id="2226"/>
    <lineage>
        <taxon>Archaea</taxon>
        <taxon>Methanobacteriati</taxon>
        <taxon>Methanobacteriota</taxon>
        <taxon>Stenosarchaea group</taxon>
        <taxon>Methanomicrobia</taxon>
        <taxon>Methanosarcinales</taxon>
        <taxon>Methanosarcinaceae</taxon>
        <taxon>Methanococcoides</taxon>
    </lineage>
</organism>
<gene>
    <name evidence="2" type="ORF">LI82_05410</name>
</gene>
<accession>A0A099T3G5</accession>
<dbReference type="CDD" id="cd03358">
    <property type="entry name" value="LbH_WxcM_N_like"/>
    <property type="match status" value="1"/>
</dbReference>
<keyword evidence="1 2" id="KW-0808">Transferase</keyword>
<dbReference type="InterPro" id="IPR011004">
    <property type="entry name" value="Trimer_LpxA-like_sf"/>
</dbReference>
<dbReference type="Pfam" id="PF00132">
    <property type="entry name" value="Hexapep"/>
    <property type="match status" value="3"/>
</dbReference>
<dbReference type="EMBL" id="JRHO01000010">
    <property type="protein sequence ID" value="KGK98738.1"/>
    <property type="molecule type" value="Genomic_DNA"/>
</dbReference>
<protein>
    <submittedName>
        <fullName evidence="2">Acetyltransferase</fullName>
    </submittedName>
</protein>
<dbReference type="Gene3D" id="2.160.10.10">
    <property type="entry name" value="Hexapeptide repeat proteins"/>
    <property type="match status" value="1"/>
</dbReference>
<dbReference type="OrthoDB" id="30669at2157"/>
<dbReference type="GO" id="GO:0016740">
    <property type="term" value="F:transferase activity"/>
    <property type="evidence" value="ECO:0007669"/>
    <property type="project" value="UniProtKB-KW"/>
</dbReference>
<dbReference type="Proteomes" id="UP000029859">
    <property type="component" value="Unassembled WGS sequence"/>
</dbReference>
<dbReference type="InterPro" id="IPR050179">
    <property type="entry name" value="Trans_hexapeptide_repeat"/>
</dbReference>
<dbReference type="PANTHER" id="PTHR43300">
    <property type="entry name" value="ACETYLTRANSFERASE"/>
    <property type="match status" value="1"/>
</dbReference>
<reference evidence="2 3" key="1">
    <citation type="submission" date="2014-09" db="EMBL/GenBank/DDBJ databases">
        <title>Draft genome sequence of an obligately methylotrophic methanogen, Methanococcoides methylutens, isolated from marine sediment.</title>
        <authorList>
            <person name="Guan Y."/>
            <person name="Ngugi D.K."/>
            <person name="Blom J."/>
            <person name="Ali S."/>
            <person name="Ferry J.G."/>
            <person name="Stingl U."/>
        </authorList>
    </citation>
    <scope>NUCLEOTIDE SEQUENCE [LARGE SCALE GENOMIC DNA]</scope>
    <source>
        <strain evidence="2 3">DSM 2657</strain>
    </source>
</reference>